<evidence type="ECO:0000256" key="6">
    <source>
        <dbReference type="ARBA" id="ARBA00022741"/>
    </source>
</evidence>
<feature type="domain" description="Thiaminase-2/PQQC" evidence="11">
    <location>
        <begin position="304"/>
        <end position="484"/>
    </location>
</feature>
<sequence length="489" mass="51743">MIPRVLSLAGTDPTGGAGIQADLKSIAAFGGYGMAAVTALVAQNTLGVREVHVPPLSFLDAQLRAVSDDVDIDAVKIGMLGSADVVATVDAWLAEVRPPIVVLDPVMVATSGDRLLDADAEEAVRALCHRVDLVTPNLPELAVLVGESVAVSWDEAVIQAQTLAGRADTAVLLKGGHLHGEQSPDAIVDGADVYPVPGRRVATRHTHGTGCSLSSAMATLAAHGLSWPEALTRAKHWLTGALEHADALRVGRGNGPIDHLHELRPHIELRPRVPDAPRGEAESWSTGRWDAAAQVRADVDACGFVRGLASGDLDRDAFTWYLGQDLLYLREYARVLARAAALAPTVDEQRFWAAASVSCLEEEAALHQTHVDPAGLEPAASTLDYTDHLHAASTVGSYAVLVAAILPCFVLYTDIGARWRGTFAADHAYADWLTAYGDEAFATSSAQAATIVDAAARAASESERSAMAGAYDRSMALELAFFEAPLRRR</sequence>
<dbReference type="InterPro" id="IPR013749">
    <property type="entry name" value="PM/HMP-P_kinase-1"/>
</dbReference>
<keyword evidence="9" id="KW-0784">Thiamine biosynthesis</keyword>
<evidence type="ECO:0000256" key="10">
    <source>
        <dbReference type="SAM" id="Phobius"/>
    </source>
</evidence>
<dbReference type="PANTHER" id="PTHR20858:SF17">
    <property type="entry name" value="HYDROXYMETHYLPYRIMIDINE_PHOSPHOMETHYLPYRIMIDINE KINASE THI20-RELATED"/>
    <property type="match status" value="1"/>
</dbReference>
<evidence type="ECO:0000313" key="13">
    <source>
        <dbReference type="EMBL" id="MBB3157864.1"/>
    </source>
</evidence>
<dbReference type="SUPFAM" id="SSF48613">
    <property type="entry name" value="Heme oxygenase-like"/>
    <property type="match status" value="1"/>
</dbReference>
<accession>A0A7W5CJB1</accession>
<dbReference type="CDD" id="cd01169">
    <property type="entry name" value="HMPP_kinase"/>
    <property type="match status" value="1"/>
</dbReference>
<evidence type="ECO:0000256" key="5">
    <source>
        <dbReference type="ARBA" id="ARBA00022679"/>
    </source>
</evidence>
<evidence type="ECO:0000259" key="11">
    <source>
        <dbReference type="Pfam" id="PF03070"/>
    </source>
</evidence>
<evidence type="ECO:0000256" key="3">
    <source>
        <dbReference type="ARBA" id="ARBA00003848"/>
    </source>
</evidence>
<comment type="catalytic activity">
    <reaction evidence="1">
        <text>4-amino-5-hydroxymethyl-2-methylpyrimidine + ATP = 4-amino-2-methyl-5-(phosphooxymethyl)pyrimidine + ADP + H(+)</text>
        <dbReference type="Rhea" id="RHEA:23096"/>
        <dbReference type="ChEBI" id="CHEBI:15378"/>
        <dbReference type="ChEBI" id="CHEBI:16892"/>
        <dbReference type="ChEBI" id="CHEBI:30616"/>
        <dbReference type="ChEBI" id="CHEBI:58354"/>
        <dbReference type="ChEBI" id="CHEBI:456216"/>
        <dbReference type="EC" id="2.7.1.49"/>
    </reaction>
</comment>
<dbReference type="InterPro" id="IPR029056">
    <property type="entry name" value="Ribokinase-like"/>
</dbReference>
<dbReference type="InterPro" id="IPR004305">
    <property type="entry name" value="Thiaminase-2/PQQC"/>
</dbReference>
<dbReference type="Gene3D" id="1.20.910.10">
    <property type="entry name" value="Heme oxygenase-like"/>
    <property type="match status" value="1"/>
</dbReference>
<evidence type="ECO:0000256" key="8">
    <source>
        <dbReference type="ARBA" id="ARBA00022840"/>
    </source>
</evidence>
<comment type="caution">
    <text evidence="13">The sequence shown here is derived from an EMBL/GenBank/DDBJ whole genome shotgun (WGS) entry which is preliminary data.</text>
</comment>
<evidence type="ECO:0000256" key="2">
    <source>
        <dbReference type="ARBA" id="ARBA00000565"/>
    </source>
</evidence>
<gene>
    <name evidence="13" type="ORF">FHS07_001548</name>
</gene>
<dbReference type="Proteomes" id="UP000543579">
    <property type="component" value="Unassembled WGS sequence"/>
</dbReference>
<keyword evidence="5" id="KW-0808">Transferase</keyword>
<evidence type="ECO:0000313" key="14">
    <source>
        <dbReference type="Proteomes" id="UP000543579"/>
    </source>
</evidence>
<dbReference type="GO" id="GO:0005829">
    <property type="term" value="C:cytosol"/>
    <property type="evidence" value="ECO:0007669"/>
    <property type="project" value="TreeGrafter"/>
</dbReference>
<keyword evidence="6" id="KW-0547">Nucleotide-binding</keyword>
<dbReference type="RefSeq" id="WP_183419240.1">
    <property type="nucleotide sequence ID" value="NZ_JACHXY010000001.1"/>
</dbReference>
<dbReference type="NCBIfam" id="TIGR00097">
    <property type="entry name" value="HMP-P_kinase"/>
    <property type="match status" value="1"/>
</dbReference>
<feature type="transmembrane region" description="Helical" evidence="10">
    <location>
        <begin position="395"/>
        <end position="413"/>
    </location>
</feature>
<protein>
    <submittedName>
        <fullName evidence="13">Hydroxymethylpyrimidine kinase/phosphomethylpyrimidine kinase</fullName>
    </submittedName>
</protein>
<dbReference type="AlphaFoldDB" id="A0A7W5CJB1"/>
<dbReference type="PANTHER" id="PTHR20858">
    <property type="entry name" value="PHOSPHOMETHYLPYRIMIDINE KINASE"/>
    <property type="match status" value="1"/>
</dbReference>
<evidence type="ECO:0000256" key="4">
    <source>
        <dbReference type="ARBA" id="ARBA00004769"/>
    </source>
</evidence>
<name>A0A7W5CJB1_9MICO</name>
<reference evidence="13 14" key="1">
    <citation type="submission" date="2020-08" db="EMBL/GenBank/DDBJ databases">
        <title>Genomic Encyclopedia of Type Strains, Phase III (KMG-III): the genomes of soil and plant-associated and newly described type strains.</title>
        <authorList>
            <person name="Whitman W."/>
        </authorList>
    </citation>
    <scope>NUCLEOTIDE SEQUENCE [LARGE SCALE GENOMIC DNA]</scope>
    <source>
        <strain evidence="13 14">CECT 8356</strain>
    </source>
</reference>
<keyword evidence="10" id="KW-0812">Transmembrane</keyword>
<comment type="pathway">
    <text evidence="4">Cofactor biosynthesis; thiamine diphosphate biosynthesis; 4-amino-2-methyl-5-diphosphomethylpyrimidine from 5-amino-1-(5-phospho-D-ribosyl)imidazole: step 3/3.</text>
</comment>
<proteinExistence type="predicted"/>
<keyword evidence="10" id="KW-1133">Transmembrane helix</keyword>
<dbReference type="GO" id="GO:0009228">
    <property type="term" value="P:thiamine biosynthetic process"/>
    <property type="evidence" value="ECO:0007669"/>
    <property type="project" value="UniProtKB-KW"/>
</dbReference>
<organism evidence="13 14">
    <name type="scientific">Microbacterium proteolyticum</name>
    <dbReference type="NCBI Taxonomy" id="1572644"/>
    <lineage>
        <taxon>Bacteria</taxon>
        <taxon>Bacillati</taxon>
        <taxon>Actinomycetota</taxon>
        <taxon>Actinomycetes</taxon>
        <taxon>Micrococcales</taxon>
        <taxon>Microbacteriaceae</taxon>
        <taxon>Microbacterium</taxon>
    </lineage>
</organism>
<dbReference type="UniPathway" id="UPA00060">
    <property type="reaction ID" value="UER00138"/>
</dbReference>
<dbReference type="GO" id="GO:0009229">
    <property type="term" value="P:thiamine diphosphate biosynthetic process"/>
    <property type="evidence" value="ECO:0007669"/>
    <property type="project" value="UniProtKB-UniPathway"/>
</dbReference>
<evidence type="ECO:0000256" key="7">
    <source>
        <dbReference type="ARBA" id="ARBA00022777"/>
    </source>
</evidence>
<dbReference type="EMBL" id="JACHXY010000001">
    <property type="protein sequence ID" value="MBB3157864.1"/>
    <property type="molecule type" value="Genomic_DNA"/>
</dbReference>
<keyword evidence="7 13" id="KW-0418">Kinase</keyword>
<dbReference type="Gene3D" id="3.40.1190.20">
    <property type="match status" value="1"/>
</dbReference>
<dbReference type="FunFam" id="3.40.1190.20:FF:000003">
    <property type="entry name" value="Phosphomethylpyrimidine kinase ThiD"/>
    <property type="match status" value="1"/>
</dbReference>
<dbReference type="InterPro" id="IPR004399">
    <property type="entry name" value="HMP/HMP-P_kinase_dom"/>
</dbReference>
<comment type="function">
    <text evidence="3">Catalyzes the phosphorylation of hydroxymethylpyrimidine phosphate (HMP-P) to HMP-PP, and of HMP to HMP-P.</text>
</comment>
<dbReference type="SUPFAM" id="SSF53613">
    <property type="entry name" value="Ribokinase-like"/>
    <property type="match status" value="1"/>
</dbReference>
<evidence type="ECO:0000256" key="9">
    <source>
        <dbReference type="ARBA" id="ARBA00022977"/>
    </source>
</evidence>
<keyword evidence="10" id="KW-0472">Membrane</keyword>
<evidence type="ECO:0000256" key="1">
    <source>
        <dbReference type="ARBA" id="ARBA00000151"/>
    </source>
</evidence>
<comment type="catalytic activity">
    <reaction evidence="2">
        <text>4-amino-2-methyl-5-(phosphooxymethyl)pyrimidine + ATP = 4-amino-2-methyl-5-(diphosphooxymethyl)pyrimidine + ADP</text>
        <dbReference type="Rhea" id="RHEA:19893"/>
        <dbReference type="ChEBI" id="CHEBI:30616"/>
        <dbReference type="ChEBI" id="CHEBI:57841"/>
        <dbReference type="ChEBI" id="CHEBI:58354"/>
        <dbReference type="ChEBI" id="CHEBI:456216"/>
        <dbReference type="EC" id="2.7.4.7"/>
    </reaction>
</comment>
<dbReference type="GO" id="GO:0008902">
    <property type="term" value="F:hydroxymethylpyrimidine kinase activity"/>
    <property type="evidence" value="ECO:0007669"/>
    <property type="project" value="UniProtKB-EC"/>
</dbReference>
<dbReference type="CDD" id="cd19365">
    <property type="entry name" value="TenA_C-like"/>
    <property type="match status" value="1"/>
</dbReference>
<dbReference type="GO" id="GO:0005524">
    <property type="term" value="F:ATP binding"/>
    <property type="evidence" value="ECO:0007669"/>
    <property type="project" value="UniProtKB-KW"/>
</dbReference>
<evidence type="ECO:0000259" key="12">
    <source>
        <dbReference type="Pfam" id="PF08543"/>
    </source>
</evidence>
<dbReference type="NCBIfam" id="NF011301">
    <property type="entry name" value="PRK14713.1"/>
    <property type="match status" value="1"/>
</dbReference>
<dbReference type="Pfam" id="PF03070">
    <property type="entry name" value="TENA_THI-4"/>
    <property type="match status" value="1"/>
</dbReference>
<keyword evidence="8" id="KW-0067">ATP-binding</keyword>
<dbReference type="InterPro" id="IPR016084">
    <property type="entry name" value="Haem_Oase-like_multi-hlx"/>
</dbReference>
<dbReference type="Pfam" id="PF08543">
    <property type="entry name" value="Phos_pyr_kin"/>
    <property type="match status" value="1"/>
</dbReference>
<dbReference type="GO" id="GO:0008972">
    <property type="term" value="F:phosphomethylpyrimidine kinase activity"/>
    <property type="evidence" value="ECO:0007669"/>
    <property type="project" value="UniProtKB-EC"/>
</dbReference>
<feature type="domain" description="Pyridoxamine kinase/Phosphomethylpyrimidine kinase" evidence="12">
    <location>
        <begin position="12"/>
        <end position="258"/>
    </location>
</feature>